<comment type="caution">
    <text evidence="1">The sequence shown here is derived from an EMBL/GenBank/DDBJ whole genome shotgun (WGS) entry which is preliminary data.</text>
</comment>
<sequence length="80" mass="8458">MCACEQRRLGLCIIHAVAEYDVGRGRQFGTVGSALLPNSVLLVPVGSRRTGRRAGRAVRTGGLGVFASGMDSCPRRVNLS</sequence>
<dbReference type="AlphaFoldDB" id="A0A9P7N0F6"/>
<organism evidence="1 2">
    <name type="scientific">Claviceps pusilla</name>
    <dbReference type="NCBI Taxonomy" id="123648"/>
    <lineage>
        <taxon>Eukaryota</taxon>
        <taxon>Fungi</taxon>
        <taxon>Dikarya</taxon>
        <taxon>Ascomycota</taxon>
        <taxon>Pezizomycotina</taxon>
        <taxon>Sordariomycetes</taxon>
        <taxon>Hypocreomycetidae</taxon>
        <taxon>Hypocreales</taxon>
        <taxon>Clavicipitaceae</taxon>
        <taxon>Claviceps</taxon>
    </lineage>
</organism>
<protein>
    <submittedName>
        <fullName evidence="1">Uncharacterized protein</fullName>
    </submittedName>
</protein>
<keyword evidence="2" id="KW-1185">Reference proteome</keyword>
<reference evidence="1" key="1">
    <citation type="journal article" date="2020" name="bioRxiv">
        <title>Whole genome comparisons of ergot fungi reveals the divergence and evolution of species within the genus Claviceps are the result of varying mechanisms driving genome evolution and host range expansion.</title>
        <authorList>
            <person name="Wyka S.A."/>
            <person name="Mondo S.J."/>
            <person name="Liu M."/>
            <person name="Dettman J."/>
            <person name="Nalam V."/>
            <person name="Broders K.D."/>
        </authorList>
    </citation>
    <scope>NUCLEOTIDE SEQUENCE</scope>
    <source>
        <strain evidence="1">CCC 602</strain>
    </source>
</reference>
<dbReference type="Proteomes" id="UP000748025">
    <property type="component" value="Unassembled WGS sequence"/>
</dbReference>
<evidence type="ECO:0000313" key="2">
    <source>
        <dbReference type="Proteomes" id="UP000748025"/>
    </source>
</evidence>
<name>A0A9P7N0F6_9HYPO</name>
<gene>
    <name evidence="1" type="ORF">E4U43_006985</name>
</gene>
<dbReference type="EMBL" id="SRPW01005052">
    <property type="protein sequence ID" value="KAG5978871.1"/>
    <property type="molecule type" value="Genomic_DNA"/>
</dbReference>
<proteinExistence type="predicted"/>
<accession>A0A9P7N0F6</accession>
<evidence type="ECO:0000313" key="1">
    <source>
        <dbReference type="EMBL" id="KAG5978871.1"/>
    </source>
</evidence>